<dbReference type="AlphaFoldDB" id="A0A1D3CU64"/>
<proteinExistence type="predicted"/>
<name>A0A1D3CU64_9EIME</name>
<gene>
    <name evidence="1" type="ORF">cyc_07342</name>
</gene>
<organism evidence="1 2">
    <name type="scientific">Cyclospora cayetanensis</name>
    <dbReference type="NCBI Taxonomy" id="88456"/>
    <lineage>
        <taxon>Eukaryota</taxon>
        <taxon>Sar</taxon>
        <taxon>Alveolata</taxon>
        <taxon>Apicomplexa</taxon>
        <taxon>Conoidasida</taxon>
        <taxon>Coccidia</taxon>
        <taxon>Eucoccidiorida</taxon>
        <taxon>Eimeriorina</taxon>
        <taxon>Eimeriidae</taxon>
        <taxon>Cyclospora</taxon>
    </lineage>
</organism>
<evidence type="ECO:0000313" key="2">
    <source>
        <dbReference type="Proteomes" id="UP000095192"/>
    </source>
</evidence>
<evidence type="ECO:0000313" key="1">
    <source>
        <dbReference type="EMBL" id="OEH74747.1"/>
    </source>
</evidence>
<dbReference type="VEuPathDB" id="ToxoDB:cyc_07342"/>
<keyword evidence="2" id="KW-1185">Reference proteome</keyword>
<comment type="caution">
    <text evidence="1">The sequence shown here is derived from an EMBL/GenBank/DDBJ whole genome shotgun (WGS) entry which is preliminary data.</text>
</comment>
<protein>
    <submittedName>
        <fullName evidence="1">Uncharacterized protein</fullName>
    </submittedName>
</protein>
<dbReference type="EMBL" id="JROU02001942">
    <property type="protein sequence ID" value="OEH74747.1"/>
    <property type="molecule type" value="Genomic_DNA"/>
</dbReference>
<dbReference type="Proteomes" id="UP000095192">
    <property type="component" value="Unassembled WGS sequence"/>
</dbReference>
<dbReference type="InParanoid" id="A0A1D3CU64"/>
<accession>A0A1D3CU64</accession>
<sequence>MDPFRAVPVLDLGKGERITSLEVSATTVFVRGTVKARLQLPSKKSVQTLATLESLALVSALSGKSFMDEITDVDPNLRL</sequence>
<reference evidence="1 2" key="1">
    <citation type="journal article" date="2016" name="BMC Genomics">
        <title>Comparative genomics reveals Cyclospora cayetanensis possesses coccidia-like metabolism and invasion components but unique surface antigens.</title>
        <authorList>
            <person name="Liu S."/>
            <person name="Wang L."/>
            <person name="Zheng H."/>
            <person name="Xu Z."/>
            <person name="Roellig D.M."/>
            <person name="Li N."/>
            <person name="Frace M.A."/>
            <person name="Tang K."/>
            <person name="Arrowood M.J."/>
            <person name="Moss D.M."/>
            <person name="Zhang L."/>
            <person name="Feng Y."/>
            <person name="Xiao L."/>
        </authorList>
    </citation>
    <scope>NUCLEOTIDE SEQUENCE [LARGE SCALE GENOMIC DNA]</scope>
    <source>
        <strain evidence="1 2">CHN_HEN01</strain>
    </source>
</reference>